<sequence length="82" mass="9009">MTSDTAVTWCEEPTLLPHRSTERRAGSQTVGAEREITFGRGLSSVLLNRCRVVLQVSRMFPAEMASCISTVSSIPEVLPRCV</sequence>
<organism evidence="1 2">
    <name type="scientific">Knipowitschia caucasica</name>
    <name type="common">Caucasian dwarf goby</name>
    <name type="synonym">Pomatoschistus caucasicus</name>
    <dbReference type="NCBI Taxonomy" id="637954"/>
    <lineage>
        <taxon>Eukaryota</taxon>
        <taxon>Metazoa</taxon>
        <taxon>Chordata</taxon>
        <taxon>Craniata</taxon>
        <taxon>Vertebrata</taxon>
        <taxon>Euteleostomi</taxon>
        <taxon>Actinopterygii</taxon>
        <taxon>Neopterygii</taxon>
        <taxon>Teleostei</taxon>
        <taxon>Neoteleostei</taxon>
        <taxon>Acanthomorphata</taxon>
        <taxon>Gobiaria</taxon>
        <taxon>Gobiiformes</taxon>
        <taxon>Gobioidei</taxon>
        <taxon>Gobiidae</taxon>
        <taxon>Gobiinae</taxon>
        <taxon>Knipowitschia</taxon>
    </lineage>
</organism>
<protein>
    <submittedName>
        <fullName evidence="1">Uncharacterized protein</fullName>
    </submittedName>
</protein>
<dbReference type="EMBL" id="OZ035843">
    <property type="protein sequence ID" value="CAL1596597.1"/>
    <property type="molecule type" value="Genomic_DNA"/>
</dbReference>
<evidence type="ECO:0000313" key="1">
    <source>
        <dbReference type="EMBL" id="CAL1596597.1"/>
    </source>
</evidence>
<dbReference type="Proteomes" id="UP001497482">
    <property type="component" value="Chromosome 21"/>
</dbReference>
<gene>
    <name evidence="1" type="ORF">KC01_LOCUS25253</name>
</gene>
<evidence type="ECO:0000313" key="2">
    <source>
        <dbReference type="Proteomes" id="UP001497482"/>
    </source>
</evidence>
<keyword evidence="2" id="KW-1185">Reference proteome</keyword>
<dbReference type="AlphaFoldDB" id="A0AAV2L2U5"/>
<proteinExistence type="predicted"/>
<reference evidence="1 2" key="1">
    <citation type="submission" date="2024-04" db="EMBL/GenBank/DDBJ databases">
        <authorList>
            <person name="Waldvogel A.-M."/>
            <person name="Schoenle A."/>
        </authorList>
    </citation>
    <scope>NUCLEOTIDE SEQUENCE [LARGE SCALE GENOMIC DNA]</scope>
</reference>
<name>A0AAV2L2U5_KNICA</name>
<accession>A0AAV2L2U5</accession>